<proteinExistence type="predicted"/>
<name>A0A061J8E9_TRYRA</name>
<dbReference type="VEuPathDB" id="TriTrypDB:TRSC58_01686"/>
<organism evidence="2 3">
    <name type="scientific">Trypanosoma rangeli SC58</name>
    <dbReference type="NCBI Taxonomy" id="429131"/>
    <lineage>
        <taxon>Eukaryota</taxon>
        <taxon>Discoba</taxon>
        <taxon>Euglenozoa</taxon>
        <taxon>Kinetoplastea</taxon>
        <taxon>Metakinetoplastina</taxon>
        <taxon>Trypanosomatida</taxon>
        <taxon>Trypanosomatidae</taxon>
        <taxon>Trypanosoma</taxon>
        <taxon>Herpetosoma</taxon>
    </lineage>
</organism>
<dbReference type="Proteomes" id="UP000031737">
    <property type="component" value="Unassembled WGS sequence"/>
</dbReference>
<evidence type="ECO:0000313" key="2">
    <source>
        <dbReference type="EMBL" id="ESL10580.1"/>
    </source>
</evidence>
<gene>
    <name evidence="2" type="ORF">TRSC58_01686</name>
</gene>
<protein>
    <submittedName>
        <fullName evidence="2">Uncharacterized protein</fullName>
    </submittedName>
</protein>
<sequence>MLRYSCVTRCVRRRGVNASTGIYWPSLWRNCGTLGNASADPPVHPSLIEELRELLTRVPSGKWIPVGTLYNDLSLDSRRRHVRPHKTLAAALSKTTGLGVHLNQTGLMFCKGVPPKEMDAPSGEAAKKTSNASGHSSDKEPASSRGSGGSGAGPDEVVGAYVRPLERVTVEAHNDIPPVDFYYDVGLREYPPPPPDFDVTIATLPSPTMMGSGAVLSLSSFVSYIPPFFVPLGEALEEMPGYTEEHIERYFKHSASEVVTVAGRKYIRLYGGYAKFALDGCEVAEERFARYRPDPAALDPFIASFGGTTGRWMPLRILLERVGHAAVEKLPFKGPAAIIYFAQMQHVFAFAVDRDGGSVLLRPPGYDGLECETTPTPKSCNCILRLVPLDGQVDIRHIEESLPASIQEEVKLFYGTLLQFFRFHAAVFSLSADGSVVMRRRFKDRIEKDQLSLEEQLTIAISERNKKKIRSLRRRIAFRNDPSNPFHDPDNLARELHRYLPKKGHVPLKTFLKKNVPEELLNYLPRRFWNFFNNYPQYFQHFEYQVAGQWCVCRPGLPLPRGVIRQEFSEEDLVRLVAEYLQQRGAKACSNIILHIPRGAQEAVRKRYGGVFYLVQAFPQYFNVVLPAEEGNVVSMAMVHLVELPGAEFTGKHEASAGAEDKEARNWAENDDIDDGDNEEDEDIVSVASR</sequence>
<keyword evidence="3" id="KW-1185">Reference proteome</keyword>
<accession>A0A061J8E9</accession>
<feature type="region of interest" description="Disordered" evidence="1">
    <location>
        <begin position="652"/>
        <end position="690"/>
    </location>
</feature>
<dbReference type="OrthoDB" id="272028at2759"/>
<evidence type="ECO:0000313" key="3">
    <source>
        <dbReference type="Proteomes" id="UP000031737"/>
    </source>
</evidence>
<feature type="compositionally biased region" description="Basic and acidic residues" evidence="1">
    <location>
        <begin position="652"/>
        <end position="668"/>
    </location>
</feature>
<evidence type="ECO:0000256" key="1">
    <source>
        <dbReference type="SAM" id="MobiDB-lite"/>
    </source>
</evidence>
<dbReference type="AlphaFoldDB" id="A0A061J8E9"/>
<reference evidence="2 3" key="1">
    <citation type="submission" date="2013-07" db="EMBL/GenBank/DDBJ databases">
        <authorList>
            <person name="Stoco P.H."/>
            <person name="Wagner G."/>
            <person name="Gerber A."/>
            <person name="Zaha A."/>
            <person name="Thompson C."/>
            <person name="Bartholomeu D.C."/>
            <person name="Luckemeyer D.D."/>
            <person name="Bahia D."/>
            <person name="Loreto E."/>
            <person name="Prestes E.B."/>
            <person name="Lima F.M."/>
            <person name="Rodrigues-Luiz G."/>
            <person name="Vallejo G.A."/>
            <person name="Filho J.F."/>
            <person name="Monteiro K.M."/>
            <person name="Tyler K.M."/>
            <person name="de Almeida L.G."/>
            <person name="Ortiz M.F."/>
            <person name="Siervo M.A."/>
            <person name="de Moraes M.H."/>
            <person name="Cunha O.L."/>
            <person name="Mendonca-Neto R."/>
            <person name="Silva R."/>
            <person name="Teixeira S.M."/>
            <person name="Murta S.M."/>
            <person name="Sincero T.C."/>
            <person name="Mendes T.A."/>
            <person name="Urmenyi T.P."/>
            <person name="Silva V.G."/>
            <person name="da Rocha W.D."/>
            <person name="Andersson B."/>
            <person name="Romanha A.J."/>
            <person name="Steindel M."/>
            <person name="de Vasconcelos A.T."/>
            <person name="Grisard E.C."/>
        </authorList>
    </citation>
    <scope>NUCLEOTIDE SEQUENCE [LARGE SCALE GENOMIC DNA]</scope>
    <source>
        <strain evidence="2 3">SC58</strain>
    </source>
</reference>
<feature type="region of interest" description="Disordered" evidence="1">
    <location>
        <begin position="113"/>
        <end position="157"/>
    </location>
</feature>
<comment type="caution">
    <text evidence="2">The sequence shown here is derived from an EMBL/GenBank/DDBJ whole genome shotgun (WGS) entry which is preliminary data.</text>
</comment>
<dbReference type="EMBL" id="AUPL01001686">
    <property type="protein sequence ID" value="ESL10580.1"/>
    <property type="molecule type" value="Genomic_DNA"/>
</dbReference>
<feature type="compositionally biased region" description="Acidic residues" evidence="1">
    <location>
        <begin position="669"/>
        <end position="684"/>
    </location>
</feature>